<dbReference type="Gene3D" id="3.60.10.10">
    <property type="entry name" value="Endonuclease/exonuclease/phosphatase"/>
    <property type="match status" value="1"/>
</dbReference>
<dbReference type="InterPro" id="IPR020847">
    <property type="entry name" value="AP_endonuclease_F1_BS"/>
</dbReference>
<dbReference type="Proteomes" id="UP000276133">
    <property type="component" value="Unassembled WGS sequence"/>
</dbReference>
<evidence type="ECO:0000259" key="1">
    <source>
        <dbReference type="Pfam" id="PF14529"/>
    </source>
</evidence>
<dbReference type="PANTHER" id="PTHR33273">
    <property type="entry name" value="DOMAIN-CONTAINING PROTEIN, PUTATIVE-RELATED"/>
    <property type="match status" value="1"/>
</dbReference>
<dbReference type="InterPro" id="IPR036691">
    <property type="entry name" value="Endo/exonu/phosph_ase_sf"/>
</dbReference>
<dbReference type="AlphaFoldDB" id="A0A3M7R8A3"/>
<dbReference type="Pfam" id="PF14529">
    <property type="entry name" value="Exo_endo_phos_2"/>
    <property type="match status" value="1"/>
</dbReference>
<dbReference type="OrthoDB" id="8044385at2759"/>
<dbReference type="EMBL" id="REGN01003966">
    <property type="protein sequence ID" value="RNA19853.1"/>
    <property type="molecule type" value="Genomic_DNA"/>
</dbReference>
<dbReference type="GO" id="GO:0004519">
    <property type="term" value="F:endonuclease activity"/>
    <property type="evidence" value="ECO:0007669"/>
    <property type="project" value="InterPro"/>
</dbReference>
<dbReference type="GO" id="GO:0003677">
    <property type="term" value="F:DNA binding"/>
    <property type="evidence" value="ECO:0007669"/>
    <property type="project" value="InterPro"/>
</dbReference>
<dbReference type="SUPFAM" id="SSF56219">
    <property type="entry name" value="DNase I-like"/>
    <property type="match status" value="1"/>
</dbReference>
<evidence type="ECO:0000313" key="2">
    <source>
        <dbReference type="EMBL" id="RNA19853.1"/>
    </source>
</evidence>
<evidence type="ECO:0000313" key="3">
    <source>
        <dbReference type="Proteomes" id="UP000276133"/>
    </source>
</evidence>
<proteinExistence type="predicted"/>
<sequence length="374" mass="41688">MSLSKQKKTHSLAIVQWNCFKLTQNRILDLGVFLQDFQPDIMSIQEVKLTQEEVNVFIRFSGYSTYYKPRQVNQSFGGGVLVLVKNKIGHSEISNFAVSVDHLGIKIDSNGLKLHLVSLYAPVNTLDLNLMKSYCKLEGDVLIVGDLNAKTPVVGCGSLDANGRVLEEALVSDLDLCVLNEPNKPTYFKFNNSYSEILDLFLCSTSLANKMISIQVLADSKMGSDHAPVMCTFSISSPFFLETVDPEPRFNFSKADWGLYGCSLDNMIESLNVGNSCEIGELDELFSRIVGSMADGAIPKFSNRQLKSYPSSIVELIKKRRVANLFASVLGKTYTEAGVDSCDFDSNIYSYVEEFVNKLDYSDDKYDKVSFLEL</sequence>
<organism evidence="2 3">
    <name type="scientific">Brachionus plicatilis</name>
    <name type="common">Marine rotifer</name>
    <name type="synonym">Brachionus muelleri</name>
    <dbReference type="NCBI Taxonomy" id="10195"/>
    <lineage>
        <taxon>Eukaryota</taxon>
        <taxon>Metazoa</taxon>
        <taxon>Spiralia</taxon>
        <taxon>Gnathifera</taxon>
        <taxon>Rotifera</taxon>
        <taxon>Eurotatoria</taxon>
        <taxon>Monogononta</taxon>
        <taxon>Pseudotrocha</taxon>
        <taxon>Ploima</taxon>
        <taxon>Brachionidae</taxon>
        <taxon>Brachionus</taxon>
    </lineage>
</organism>
<dbReference type="GO" id="GO:0006281">
    <property type="term" value="P:DNA repair"/>
    <property type="evidence" value="ECO:0007669"/>
    <property type="project" value="InterPro"/>
</dbReference>
<dbReference type="InterPro" id="IPR005135">
    <property type="entry name" value="Endo/exonuclease/phosphatase"/>
</dbReference>
<keyword evidence="2" id="KW-0548">Nucleotidyltransferase</keyword>
<name>A0A3M7R8A3_BRAPC</name>
<reference evidence="2 3" key="1">
    <citation type="journal article" date="2018" name="Sci. Rep.">
        <title>Genomic signatures of local adaptation to the degree of environmental predictability in rotifers.</title>
        <authorList>
            <person name="Franch-Gras L."/>
            <person name="Hahn C."/>
            <person name="Garcia-Roger E.M."/>
            <person name="Carmona M.J."/>
            <person name="Serra M."/>
            <person name="Gomez A."/>
        </authorList>
    </citation>
    <scope>NUCLEOTIDE SEQUENCE [LARGE SCALE GENOMIC DNA]</scope>
    <source>
        <strain evidence="2">HYR1</strain>
    </source>
</reference>
<protein>
    <submittedName>
        <fullName evidence="2">RNA-directed DNA polymerase from mobile element jockey-like</fullName>
    </submittedName>
</protein>
<dbReference type="PROSITE" id="PS00726">
    <property type="entry name" value="AP_NUCLEASE_F1_1"/>
    <property type="match status" value="1"/>
</dbReference>
<feature type="non-terminal residue" evidence="2">
    <location>
        <position position="374"/>
    </location>
</feature>
<comment type="caution">
    <text evidence="2">The sequence shown here is derived from an EMBL/GenBank/DDBJ whole genome shotgun (WGS) entry which is preliminary data.</text>
</comment>
<dbReference type="PANTHER" id="PTHR33273:SF4">
    <property type="entry name" value="ENDONUCLEASE_EXONUCLEASE_PHOSPHATASE DOMAIN-CONTAINING PROTEIN"/>
    <property type="match status" value="1"/>
</dbReference>
<keyword evidence="2" id="KW-0808">Transferase</keyword>
<feature type="domain" description="Endonuclease/exonuclease/phosphatase" evidence="1">
    <location>
        <begin position="115"/>
        <end position="229"/>
    </location>
</feature>
<keyword evidence="2" id="KW-0695">RNA-directed DNA polymerase</keyword>
<gene>
    <name evidence="2" type="ORF">BpHYR1_003690</name>
</gene>
<accession>A0A3M7R8A3</accession>
<dbReference type="GO" id="GO:0003964">
    <property type="term" value="F:RNA-directed DNA polymerase activity"/>
    <property type="evidence" value="ECO:0007669"/>
    <property type="project" value="UniProtKB-KW"/>
</dbReference>
<keyword evidence="3" id="KW-1185">Reference proteome</keyword>